<reference evidence="3 4" key="1">
    <citation type="journal article" date="2011" name="Cell">
        <title>Insight into structure and assembly of the nuclear pore complex by utilizing the genome of a eukaryotic thermophile.</title>
        <authorList>
            <person name="Amlacher S."/>
            <person name="Sarges P."/>
            <person name="Flemming D."/>
            <person name="van Noort V."/>
            <person name="Kunze R."/>
            <person name="Devos D.P."/>
            <person name="Arumugam M."/>
            <person name="Bork P."/>
            <person name="Hurt E."/>
        </authorList>
    </citation>
    <scope>NUCLEOTIDE SEQUENCE [LARGE SCALE GENOMIC DNA]</scope>
    <source>
        <strain evidence="4">DSM 1495 / CBS 144.50 / IMI 039719</strain>
    </source>
</reference>
<feature type="region of interest" description="Disordered" evidence="1">
    <location>
        <begin position="1"/>
        <end position="20"/>
    </location>
</feature>
<dbReference type="EMBL" id="GL988032">
    <property type="protein sequence ID" value="EGS23814.1"/>
    <property type="molecule type" value="Genomic_DNA"/>
</dbReference>
<evidence type="ECO:0000259" key="2">
    <source>
        <dbReference type="PROSITE" id="PS50020"/>
    </source>
</evidence>
<feature type="region of interest" description="Disordered" evidence="1">
    <location>
        <begin position="44"/>
        <end position="118"/>
    </location>
</feature>
<keyword evidence="4" id="KW-1185">Reference proteome</keyword>
<dbReference type="eggNOG" id="ENOG502S4HG">
    <property type="taxonomic scope" value="Eukaryota"/>
</dbReference>
<dbReference type="STRING" id="759272.G0RY28"/>
<name>G0RY28_CHATD</name>
<dbReference type="RefSeq" id="XP_006691056.1">
    <property type="nucleotide sequence ID" value="XM_006690993.1"/>
</dbReference>
<dbReference type="Gene3D" id="2.20.70.10">
    <property type="match status" value="1"/>
</dbReference>
<dbReference type="HOGENOM" id="CLU_444097_0_0_1"/>
<dbReference type="KEGG" id="cthr:CTHT_0005180"/>
<dbReference type="GeneID" id="18254556"/>
<sequence>MAGPPSPGGEGPTYAPPPLPAGWIAQWDAQSKKYYFVQLSTGTSQWEVPTEPAPVGGIDDPANPANGMPQAPAEIIVHPDGSQTARYPDGRLEPVNPREDGTTGPVPAGTRGVGHDGSSDRGLGSLIGGALNTFGNKQGKSGVGLAGQVLGSLAGGGHSSSSHGSSGGGLGLAGQVLGTLAGGSHSSGHSSGSGGLGGKLAGQLASNLFGKSSSSHGSGSGASNLLGGHGSANLVTGLVGAAASGLFGGGSSKHRDNPFGYTNNPTPGGYTGTAPPPQYQPPSQPGTPNIVPSYQGGQPTTSQPHSAYGQSPAGQQYPPSYSAPPQHGQPYGQQNYGQSPPVPAPYPTSTSYGAASSYYNSAPASGYPPQSQYGQGRGQQRREEKEEEEKWQRQEEQKKWLESELERWRPQVEERLSEIKELLESGMEALRCEVNLHLPAVDQLRLELGTLRRHADDQLAAIRSHMNDQLFQIQQQQWIQQTNARNRLNGIDERLLQLEEELGKEKQRQAREEKEKRYRQCRERLSQARTRHLQQIKDAEEGKFDISTLPEPLRQPFLSSSPYSLRDAAPSSQPDPGLHAPPPSEDRSPPRPRPRLRSCSGSGSSNVGPDKKKPS</sequence>
<protein>
    <recommendedName>
        <fullName evidence="2">WW domain-containing protein</fullName>
    </recommendedName>
</protein>
<evidence type="ECO:0000256" key="1">
    <source>
        <dbReference type="SAM" id="MobiDB-lite"/>
    </source>
</evidence>
<feature type="compositionally biased region" description="Basic and acidic residues" evidence="1">
    <location>
        <begin position="88"/>
        <end position="101"/>
    </location>
</feature>
<evidence type="ECO:0000313" key="4">
    <source>
        <dbReference type="Proteomes" id="UP000008066"/>
    </source>
</evidence>
<feature type="region of interest" description="Disordered" evidence="1">
    <location>
        <begin position="526"/>
        <end position="615"/>
    </location>
</feature>
<feature type="region of interest" description="Disordered" evidence="1">
    <location>
        <begin position="250"/>
        <end position="390"/>
    </location>
</feature>
<dbReference type="InterPro" id="IPR001202">
    <property type="entry name" value="WW_dom"/>
</dbReference>
<feature type="compositionally biased region" description="Pro residues" evidence="1">
    <location>
        <begin position="274"/>
        <end position="285"/>
    </location>
</feature>
<dbReference type="PROSITE" id="PS50020">
    <property type="entry name" value="WW_DOMAIN_2"/>
    <property type="match status" value="1"/>
</dbReference>
<dbReference type="Proteomes" id="UP000008066">
    <property type="component" value="Unassembled WGS sequence"/>
</dbReference>
<dbReference type="PROSITE" id="PS01159">
    <property type="entry name" value="WW_DOMAIN_1"/>
    <property type="match status" value="1"/>
</dbReference>
<feature type="compositionally biased region" description="Low complexity" evidence="1">
    <location>
        <begin position="315"/>
        <end position="326"/>
    </location>
</feature>
<feature type="compositionally biased region" description="Polar residues" evidence="1">
    <location>
        <begin position="290"/>
        <end position="314"/>
    </location>
</feature>
<dbReference type="AlphaFoldDB" id="G0RY28"/>
<feature type="compositionally biased region" description="Basic and acidic residues" evidence="1">
    <location>
        <begin position="380"/>
        <end position="390"/>
    </location>
</feature>
<organism evidence="4">
    <name type="scientific">Chaetomium thermophilum (strain DSM 1495 / CBS 144.50 / IMI 039719)</name>
    <name type="common">Thermochaetoides thermophila</name>
    <dbReference type="NCBI Taxonomy" id="759272"/>
    <lineage>
        <taxon>Eukaryota</taxon>
        <taxon>Fungi</taxon>
        <taxon>Dikarya</taxon>
        <taxon>Ascomycota</taxon>
        <taxon>Pezizomycotina</taxon>
        <taxon>Sordariomycetes</taxon>
        <taxon>Sordariomycetidae</taxon>
        <taxon>Sordariales</taxon>
        <taxon>Chaetomiaceae</taxon>
        <taxon>Thermochaetoides</taxon>
    </lineage>
</organism>
<evidence type="ECO:0000313" key="3">
    <source>
        <dbReference type="EMBL" id="EGS23814.1"/>
    </source>
</evidence>
<accession>G0RY28</accession>
<feature type="domain" description="WW" evidence="2">
    <location>
        <begin position="17"/>
        <end position="51"/>
    </location>
</feature>
<dbReference type="CDD" id="cd00201">
    <property type="entry name" value="WW"/>
    <property type="match status" value="1"/>
</dbReference>
<feature type="compositionally biased region" description="Basic and acidic residues" evidence="1">
    <location>
        <begin position="535"/>
        <end position="544"/>
    </location>
</feature>
<proteinExistence type="predicted"/>
<dbReference type="SUPFAM" id="SSF51045">
    <property type="entry name" value="WW domain"/>
    <property type="match status" value="1"/>
</dbReference>
<dbReference type="InterPro" id="IPR036020">
    <property type="entry name" value="WW_dom_sf"/>
</dbReference>
<dbReference type="OrthoDB" id="2367685at2759"/>
<dbReference type="Pfam" id="PF00397">
    <property type="entry name" value="WW"/>
    <property type="match status" value="1"/>
</dbReference>
<feature type="compositionally biased region" description="Low complexity" evidence="1">
    <location>
        <begin position="347"/>
        <end position="374"/>
    </location>
</feature>
<gene>
    <name evidence="3" type="ORF">CTHT_0005180</name>
</gene>
<dbReference type="SMART" id="SM00456">
    <property type="entry name" value="WW"/>
    <property type="match status" value="1"/>
</dbReference>